<feature type="signal peptide" evidence="5">
    <location>
        <begin position="1"/>
        <end position="30"/>
    </location>
</feature>
<organism evidence="6 7">
    <name type="scientific">Acaromyces ingoldii</name>
    <dbReference type="NCBI Taxonomy" id="215250"/>
    <lineage>
        <taxon>Eukaryota</taxon>
        <taxon>Fungi</taxon>
        <taxon>Dikarya</taxon>
        <taxon>Basidiomycota</taxon>
        <taxon>Ustilaginomycotina</taxon>
        <taxon>Exobasidiomycetes</taxon>
        <taxon>Exobasidiales</taxon>
        <taxon>Cryptobasidiaceae</taxon>
        <taxon>Acaromyces</taxon>
    </lineage>
</organism>
<reference evidence="6 7" key="1">
    <citation type="journal article" date="2018" name="Mol. Biol. Evol.">
        <title>Broad Genomic Sampling Reveals a Smut Pathogenic Ancestry of the Fungal Clade Ustilaginomycotina.</title>
        <authorList>
            <person name="Kijpornyongpan T."/>
            <person name="Mondo S.J."/>
            <person name="Barry K."/>
            <person name="Sandor L."/>
            <person name="Lee J."/>
            <person name="Lipzen A."/>
            <person name="Pangilinan J."/>
            <person name="LaButti K."/>
            <person name="Hainaut M."/>
            <person name="Henrissat B."/>
            <person name="Grigoriev I.V."/>
            <person name="Spatafora J.W."/>
            <person name="Aime M.C."/>
        </authorList>
    </citation>
    <scope>NUCLEOTIDE SEQUENCE [LARGE SCALE GENOMIC DNA]</scope>
    <source>
        <strain evidence="6 7">MCA 4198</strain>
    </source>
</reference>
<dbReference type="InParanoid" id="A0A316YZ90"/>
<feature type="chain" id="PRO_5016247941" description="Membrane-associated, eicosanoid/glutathione metabolism (MAPEG) protein" evidence="5">
    <location>
        <begin position="31"/>
        <end position="155"/>
    </location>
</feature>
<evidence type="ECO:0000256" key="1">
    <source>
        <dbReference type="ARBA" id="ARBA00004370"/>
    </source>
</evidence>
<evidence type="ECO:0000256" key="2">
    <source>
        <dbReference type="ARBA" id="ARBA00022692"/>
    </source>
</evidence>
<proteinExistence type="predicted"/>
<dbReference type="GO" id="GO:0016020">
    <property type="term" value="C:membrane"/>
    <property type="evidence" value="ECO:0007669"/>
    <property type="project" value="UniProtKB-SubCell"/>
</dbReference>
<keyword evidence="4" id="KW-0472">Membrane</keyword>
<dbReference type="EMBL" id="KZ819634">
    <property type="protein sequence ID" value="PWN93373.1"/>
    <property type="molecule type" value="Genomic_DNA"/>
</dbReference>
<accession>A0A316YZ90</accession>
<comment type="subcellular location">
    <subcellularLocation>
        <location evidence="1">Membrane</location>
    </subcellularLocation>
</comment>
<evidence type="ECO:0008006" key="8">
    <source>
        <dbReference type="Google" id="ProtNLM"/>
    </source>
</evidence>
<name>A0A316YZ90_9BASI</name>
<dbReference type="PANTHER" id="PTHR35371">
    <property type="entry name" value="INNER MEMBRANE PROTEIN"/>
    <property type="match status" value="1"/>
</dbReference>
<dbReference type="Pfam" id="PF01124">
    <property type="entry name" value="MAPEG"/>
    <property type="match status" value="1"/>
</dbReference>
<evidence type="ECO:0000256" key="4">
    <source>
        <dbReference type="ARBA" id="ARBA00023136"/>
    </source>
</evidence>
<evidence type="ECO:0000256" key="5">
    <source>
        <dbReference type="SAM" id="SignalP"/>
    </source>
</evidence>
<dbReference type="Proteomes" id="UP000245768">
    <property type="component" value="Unassembled WGS sequence"/>
</dbReference>
<evidence type="ECO:0000313" key="7">
    <source>
        <dbReference type="Proteomes" id="UP000245768"/>
    </source>
</evidence>
<dbReference type="STRING" id="215250.A0A316YZ90"/>
<gene>
    <name evidence="6" type="ORF">FA10DRAFT_264031</name>
</gene>
<keyword evidence="3" id="KW-1133">Transmembrane helix</keyword>
<dbReference type="InterPro" id="IPR023352">
    <property type="entry name" value="MAPEG-like_dom_sf"/>
</dbReference>
<keyword evidence="2" id="KW-0812">Transmembrane</keyword>
<protein>
    <recommendedName>
        <fullName evidence="8">Membrane-associated, eicosanoid/glutathione metabolism (MAPEG) protein</fullName>
    </recommendedName>
</protein>
<dbReference type="GeneID" id="37042395"/>
<evidence type="ECO:0000313" key="6">
    <source>
        <dbReference type="EMBL" id="PWN93373.1"/>
    </source>
</evidence>
<dbReference type="OrthoDB" id="2122304at2759"/>
<dbReference type="PANTHER" id="PTHR35371:SF1">
    <property type="entry name" value="BLR7753 PROTEIN"/>
    <property type="match status" value="1"/>
</dbReference>
<dbReference type="RefSeq" id="XP_025380571.1">
    <property type="nucleotide sequence ID" value="XM_025520479.1"/>
</dbReference>
<keyword evidence="5" id="KW-0732">Signal</keyword>
<dbReference type="SUPFAM" id="SSF161084">
    <property type="entry name" value="MAPEG domain-like"/>
    <property type="match status" value="1"/>
</dbReference>
<sequence>MDMIPNISVASLPITLFLAALPHWYSIGVAESRKIQGGWSNENPRAFVARLNARAAQGKRLSDTEEMILRAQSCQQNGFEWFAVWAAAVILGNFAKLPQSTLTNTTFIHLVTRIIYTVLYVQTTSRKFSYVRTLVFNLGVAAQVRLIFKAAYALA</sequence>
<dbReference type="InterPro" id="IPR001129">
    <property type="entry name" value="Membr-assoc_MAPEG"/>
</dbReference>
<dbReference type="Gene3D" id="1.20.120.550">
    <property type="entry name" value="Membrane associated eicosanoid/glutathione metabolism-like domain"/>
    <property type="match status" value="1"/>
</dbReference>
<keyword evidence="7" id="KW-1185">Reference proteome</keyword>
<dbReference type="AlphaFoldDB" id="A0A316YZ90"/>
<evidence type="ECO:0000256" key="3">
    <source>
        <dbReference type="ARBA" id="ARBA00022989"/>
    </source>
</evidence>